<gene>
    <name evidence="7" type="ORF">QYM36_001902</name>
</gene>
<feature type="transmembrane region" description="Helical" evidence="5">
    <location>
        <begin position="146"/>
        <end position="166"/>
    </location>
</feature>
<dbReference type="Gene3D" id="1.10.238.10">
    <property type="entry name" value="EF-hand"/>
    <property type="match status" value="1"/>
</dbReference>
<dbReference type="AlphaFoldDB" id="A0AA88L9H9"/>
<feature type="transmembrane region" description="Helical" evidence="5">
    <location>
        <begin position="275"/>
        <end position="292"/>
    </location>
</feature>
<feature type="transmembrane region" description="Helical" evidence="5">
    <location>
        <begin position="187"/>
        <end position="205"/>
    </location>
</feature>
<dbReference type="PANTHER" id="PTHR46474:SF1">
    <property type="entry name" value="TWO PORE CHANNEL PROTEIN 1"/>
    <property type="match status" value="1"/>
</dbReference>
<evidence type="ECO:0000256" key="2">
    <source>
        <dbReference type="ARBA" id="ARBA00022692"/>
    </source>
</evidence>
<keyword evidence="2 5" id="KW-0812">Transmembrane</keyword>
<name>A0AA88L9H9_ARTSF</name>
<organism evidence="7 8">
    <name type="scientific">Artemia franciscana</name>
    <name type="common">Brine shrimp</name>
    <name type="synonym">Artemia sanfranciscana</name>
    <dbReference type="NCBI Taxonomy" id="6661"/>
    <lineage>
        <taxon>Eukaryota</taxon>
        <taxon>Metazoa</taxon>
        <taxon>Ecdysozoa</taxon>
        <taxon>Arthropoda</taxon>
        <taxon>Crustacea</taxon>
        <taxon>Branchiopoda</taxon>
        <taxon>Anostraca</taxon>
        <taxon>Artemiidae</taxon>
        <taxon>Artemia</taxon>
    </lineage>
</organism>
<feature type="domain" description="Ion transport" evidence="6">
    <location>
        <begin position="452"/>
        <end position="689"/>
    </location>
</feature>
<comment type="caution">
    <text evidence="7">The sequence shown here is derived from an EMBL/GenBank/DDBJ whole genome shotgun (WGS) entry which is preliminary data.</text>
</comment>
<feature type="transmembrane region" description="Helical" evidence="5">
    <location>
        <begin position="667"/>
        <end position="693"/>
    </location>
</feature>
<evidence type="ECO:0000313" key="7">
    <source>
        <dbReference type="EMBL" id="KAK2723388.1"/>
    </source>
</evidence>
<dbReference type="GO" id="GO:0010008">
    <property type="term" value="C:endosome membrane"/>
    <property type="evidence" value="ECO:0007669"/>
    <property type="project" value="TreeGrafter"/>
</dbReference>
<comment type="subcellular location">
    <subcellularLocation>
        <location evidence="1">Membrane</location>
        <topology evidence="1">Multi-pass membrane protein</topology>
    </subcellularLocation>
</comment>
<dbReference type="GO" id="GO:0005765">
    <property type="term" value="C:lysosomal membrane"/>
    <property type="evidence" value="ECO:0007669"/>
    <property type="project" value="InterPro"/>
</dbReference>
<dbReference type="GO" id="GO:0005216">
    <property type="term" value="F:monoatomic ion channel activity"/>
    <property type="evidence" value="ECO:0007669"/>
    <property type="project" value="InterPro"/>
</dbReference>
<evidence type="ECO:0000259" key="6">
    <source>
        <dbReference type="Pfam" id="PF00520"/>
    </source>
</evidence>
<dbReference type="SUPFAM" id="SSF81324">
    <property type="entry name" value="Voltage-gated potassium channels"/>
    <property type="match status" value="2"/>
</dbReference>
<feature type="transmembrane region" description="Helical" evidence="5">
    <location>
        <begin position="116"/>
        <end position="134"/>
    </location>
</feature>
<feature type="transmembrane region" description="Helical" evidence="5">
    <location>
        <begin position="563"/>
        <end position="588"/>
    </location>
</feature>
<dbReference type="EMBL" id="JAVRJZ010000004">
    <property type="protein sequence ID" value="KAK2723388.1"/>
    <property type="molecule type" value="Genomic_DNA"/>
</dbReference>
<keyword evidence="8" id="KW-1185">Reference proteome</keyword>
<feature type="domain" description="Ion transport" evidence="6">
    <location>
        <begin position="123"/>
        <end position="338"/>
    </location>
</feature>
<dbReference type="Gene3D" id="1.20.120.350">
    <property type="entry name" value="Voltage-gated potassium channels. Chain C"/>
    <property type="match status" value="1"/>
</dbReference>
<dbReference type="Gene3D" id="1.10.287.70">
    <property type="match status" value="2"/>
</dbReference>
<protein>
    <recommendedName>
        <fullName evidence="6">Ion transport domain-containing protein</fullName>
    </recommendedName>
</protein>
<dbReference type="SUPFAM" id="SSF47473">
    <property type="entry name" value="EF-hand"/>
    <property type="match status" value="1"/>
</dbReference>
<dbReference type="Proteomes" id="UP001187531">
    <property type="component" value="Unassembled WGS sequence"/>
</dbReference>
<evidence type="ECO:0000256" key="3">
    <source>
        <dbReference type="ARBA" id="ARBA00022989"/>
    </source>
</evidence>
<dbReference type="InterPro" id="IPR027359">
    <property type="entry name" value="Volt_channel_dom_sf"/>
</dbReference>
<keyword evidence="3 5" id="KW-1133">Transmembrane helix</keyword>
<dbReference type="InterPro" id="IPR011992">
    <property type="entry name" value="EF-hand-dom_pair"/>
</dbReference>
<dbReference type="PANTHER" id="PTHR46474">
    <property type="entry name" value="TWO PORE CALCIUM CHANNEL PROTEIN 1"/>
    <property type="match status" value="1"/>
</dbReference>
<evidence type="ECO:0000256" key="4">
    <source>
        <dbReference type="ARBA" id="ARBA00023136"/>
    </source>
</evidence>
<evidence type="ECO:0000313" key="8">
    <source>
        <dbReference type="Proteomes" id="UP001187531"/>
    </source>
</evidence>
<dbReference type="Pfam" id="PF00520">
    <property type="entry name" value="Ion_trans"/>
    <property type="match status" value="2"/>
</dbReference>
<keyword evidence="4 5" id="KW-0472">Membrane</keyword>
<feature type="transmembrane region" description="Helical" evidence="5">
    <location>
        <begin position="241"/>
        <end position="263"/>
    </location>
</feature>
<dbReference type="InterPro" id="IPR028801">
    <property type="entry name" value="TPC1_animal"/>
</dbReference>
<feature type="transmembrane region" description="Helical" evidence="5">
    <location>
        <begin position="455"/>
        <end position="474"/>
    </location>
</feature>
<feature type="transmembrane region" description="Helical" evidence="5">
    <location>
        <begin position="304"/>
        <end position="332"/>
    </location>
</feature>
<evidence type="ECO:0000256" key="1">
    <source>
        <dbReference type="ARBA" id="ARBA00004141"/>
    </source>
</evidence>
<feature type="transmembrane region" description="Helical" evidence="5">
    <location>
        <begin position="522"/>
        <end position="542"/>
    </location>
</feature>
<reference evidence="7" key="1">
    <citation type="submission" date="2023-07" db="EMBL/GenBank/DDBJ databases">
        <title>Chromosome-level genome assembly of Artemia franciscana.</title>
        <authorList>
            <person name="Jo E."/>
        </authorList>
    </citation>
    <scope>NUCLEOTIDE SEQUENCE</scope>
    <source>
        <tissue evidence="7">Whole body</tissue>
    </source>
</reference>
<dbReference type="InterPro" id="IPR005821">
    <property type="entry name" value="Ion_trans_dom"/>
</dbReference>
<dbReference type="FunFam" id="1.10.287.70:FF:000062">
    <property type="entry name" value="Two pore calcium channel protein 1"/>
    <property type="match status" value="1"/>
</dbReference>
<proteinExistence type="predicted"/>
<sequence length="778" mass="89734">MVGGDTFRMNVTSTDVSPYARFAEDTIEISSNYDGASDEDEPPLFFGGMTLLEQDPCQNELVSLDGGKNSDCRKAWELNYHEAAIYLEEGINNDKFASHPKSQEALPAYLLVHNHWYYFLDFVASLILMLLALTEKPAHPVLELPIGIHGSIELLSLMIIGAELIMKLRWLGMKTSISHTRTALKGCALFVMLIEAIVILVRQSSHIRVTRALRPVFILDNHYSRRVRRYLRQVLQSLPPILDMLVLLLFVMLLFSCLGFYLFSEHLDNPYFSTLSESFVNLFVLLTTANFPDVMMPAYARSKWYALFFVTYLIIVLYFMMNLMLAVVYASFSSKEKEKLKKLLLHRQTACQHAFRLLISRKHSNSVNFKRFSGVMAFLSPTKSKRDTYLIFRLLNVSRTGVLNLSEFQHVLDALPIVWKKKKDSCKPYFNSYPKHFRFICNLIRKIMLWQSTQYFIYFVILLGGISMVIRTAVSSSNGVMPFGSMGESIFFVAFYNLEAILKLIAFGSKEYFRSGWNAFDFIIVVLSNIGMVLEFLGYFGFMIVRHARLLRVFKIKKRYRDVFGTVFMLADGLASAAVVLTLFYYFFAVVGMELFGGYDMKNCCKNSSIQDNYVYDNVTDTYGYYYLNNFENIITSYVTLFELMVVNNWYIIMKGFAYVATEWSQIYFMSFYIITMVFLNVVVVSVIDGFIFRIQYKSTMSKEEEEKLTSQELVVTKSELHSVGVSEDEDSITYIGCSHLTRNVRQSIMYHTEIEDWLKNSTTTQNGNSFSFSKLED</sequence>
<accession>A0AA88L9H9</accession>
<dbReference type="GO" id="GO:0022832">
    <property type="term" value="F:voltage-gated channel activity"/>
    <property type="evidence" value="ECO:0007669"/>
    <property type="project" value="InterPro"/>
</dbReference>
<evidence type="ECO:0000256" key="5">
    <source>
        <dbReference type="SAM" id="Phobius"/>
    </source>
</evidence>